<sequence length="145" mass="16377">MGILGIGVDILHVPRLVSLIERRTDKRVAARILSNQEFAVWETLPSSDHVRRTRFLAVRWCIKEAAYKAIYPLARPTWKDLTFHGLQAGKNDTKPTLEYRFTSSSPALGKIHVSVSHDGDYVFTAVLVEDPPTHATSAQFCHHTR</sequence>
<dbReference type="HAMAP" id="MF_00101">
    <property type="entry name" value="AcpS"/>
    <property type="match status" value="1"/>
</dbReference>
<evidence type="ECO:0000256" key="2">
    <source>
        <dbReference type="ARBA" id="ARBA00022679"/>
    </source>
</evidence>
<proteinExistence type="inferred from homology"/>
<dbReference type="AlphaFoldDB" id="A0A401GAQ5"/>
<keyword evidence="6" id="KW-0443">Lipid metabolism</keyword>
<dbReference type="GO" id="GO:0006633">
    <property type="term" value="P:fatty acid biosynthetic process"/>
    <property type="evidence" value="ECO:0007669"/>
    <property type="project" value="UniProtKB-KW"/>
</dbReference>
<dbReference type="InterPro" id="IPR037143">
    <property type="entry name" value="4-PPantetheinyl_Trfase_dom_sf"/>
</dbReference>
<dbReference type="OrthoDB" id="15433at2759"/>
<evidence type="ECO:0000313" key="9">
    <source>
        <dbReference type="EMBL" id="GBE79239.1"/>
    </source>
</evidence>
<dbReference type="NCBIfam" id="TIGR00556">
    <property type="entry name" value="pantethn_trn"/>
    <property type="match status" value="1"/>
</dbReference>
<name>A0A401GAQ5_9APHY</name>
<evidence type="ECO:0000256" key="3">
    <source>
        <dbReference type="ARBA" id="ARBA00022723"/>
    </source>
</evidence>
<keyword evidence="1" id="KW-0444">Lipid biosynthesis</keyword>
<evidence type="ECO:0000256" key="5">
    <source>
        <dbReference type="ARBA" id="ARBA00022842"/>
    </source>
</evidence>
<gene>
    <name evidence="9" type="ORF">SCP_0204360</name>
</gene>
<keyword evidence="4" id="KW-0276">Fatty acid metabolism</keyword>
<keyword evidence="10" id="KW-1185">Reference proteome</keyword>
<dbReference type="SUPFAM" id="SSF56214">
    <property type="entry name" value="4'-phosphopantetheinyl transferase"/>
    <property type="match status" value="1"/>
</dbReference>
<keyword evidence="7" id="KW-0275">Fatty acid biosynthesis</keyword>
<keyword evidence="3" id="KW-0479">Metal-binding</keyword>
<evidence type="ECO:0000256" key="7">
    <source>
        <dbReference type="ARBA" id="ARBA00023160"/>
    </source>
</evidence>
<evidence type="ECO:0000256" key="1">
    <source>
        <dbReference type="ARBA" id="ARBA00022516"/>
    </source>
</evidence>
<dbReference type="InterPro" id="IPR004568">
    <property type="entry name" value="Ppantetheine-prot_Trfase_dom"/>
</dbReference>
<dbReference type="InterPro" id="IPR002582">
    <property type="entry name" value="ACPS"/>
</dbReference>
<dbReference type="RefSeq" id="XP_027610152.1">
    <property type="nucleotide sequence ID" value="XM_027754351.1"/>
</dbReference>
<organism evidence="9 10">
    <name type="scientific">Sparassis crispa</name>
    <dbReference type="NCBI Taxonomy" id="139825"/>
    <lineage>
        <taxon>Eukaryota</taxon>
        <taxon>Fungi</taxon>
        <taxon>Dikarya</taxon>
        <taxon>Basidiomycota</taxon>
        <taxon>Agaricomycotina</taxon>
        <taxon>Agaricomycetes</taxon>
        <taxon>Polyporales</taxon>
        <taxon>Sparassidaceae</taxon>
        <taxon>Sparassis</taxon>
    </lineage>
</organism>
<evidence type="ECO:0000313" key="10">
    <source>
        <dbReference type="Proteomes" id="UP000287166"/>
    </source>
</evidence>
<evidence type="ECO:0000256" key="6">
    <source>
        <dbReference type="ARBA" id="ARBA00023098"/>
    </source>
</evidence>
<dbReference type="EMBL" id="BFAD01000002">
    <property type="protein sequence ID" value="GBE79239.1"/>
    <property type="molecule type" value="Genomic_DNA"/>
</dbReference>
<dbReference type="GO" id="GO:0000287">
    <property type="term" value="F:magnesium ion binding"/>
    <property type="evidence" value="ECO:0007669"/>
    <property type="project" value="InterPro"/>
</dbReference>
<reference evidence="9 10" key="1">
    <citation type="journal article" date="2018" name="Sci. Rep.">
        <title>Genome sequence of the cauliflower mushroom Sparassis crispa (Hanabiratake) and its association with beneficial usage.</title>
        <authorList>
            <person name="Kiyama R."/>
            <person name="Furutani Y."/>
            <person name="Kawaguchi K."/>
            <person name="Nakanishi T."/>
        </authorList>
    </citation>
    <scope>NUCLEOTIDE SEQUENCE [LARGE SCALE GENOMIC DNA]</scope>
</reference>
<evidence type="ECO:0000259" key="8">
    <source>
        <dbReference type="Pfam" id="PF01648"/>
    </source>
</evidence>
<dbReference type="FunCoup" id="A0A401GAQ5">
    <property type="interactions" value="13"/>
</dbReference>
<accession>A0A401GAQ5</accession>
<feature type="domain" description="4'-phosphopantetheinyl transferase" evidence="8">
    <location>
        <begin position="5"/>
        <end position="103"/>
    </location>
</feature>
<dbReference type="GO" id="GO:0008897">
    <property type="term" value="F:holo-[acyl-carrier-protein] synthase activity"/>
    <property type="evidence" value="ECO:0007669"/>
    <property type="project" value="InterPro"/>
</dbReference>
<evidence type="ECO:0000256" key="4">
    <source>
        <dbReference type="ARBA" id="ARBA00022832"/>
    </source>
</evidence>
<dbReference type="InterPro" id="IPR008278">
    <property type="entry name" value="4-PPantetheinyl_Trfase_dom"/>
</dbReference>
<keyword evidence="2" id="KW-0808">Transferase</keyword>
<dbReference type="Proteomes" id="UP000287166">
    <property type="component" value="Unassembled WGS sequence"/>
</dbReference>
<dbReference type="Pfam" id="PF01648">
    <property type="entry name" value="ACPS"/>
    <property type="match status" value="1"/>
</dbReference>
<dbReference type="NCBIfam" id="TIGR00516">
    <property type="entry name" value="acpS"/>
    <property type="match status" value="1"/>
</dbReference>
<dbReference type="Gene3D" id="3.90.470.20">
    <property type="entry name" value="4'-phosphopantetheinyl transferase domain"/>
    <property type="match status" value="1"/>
</dbReference>
<dbReference type="STRING" id="139825.A0A401GAQ5"/>
<dbReference type="GeneID" id="38776156"/>
<keyword evidence="5" id="KW-0460">Magnesium</keyword>
<dbReference type="InParanoid" id="A0A401GAQ5"/>
<comment type="caution">
    <text evidence="9">The sequence shown here is derived from an EMBL/GenBank/DDBJ whole genome shotgun (WGS) entry which is preliminary data.</text>
</comment>
<protein>
    <submittedName>
        <fullName evidence="9">Holo-[acyl-carrier-protein]</fullName>
    </submittedName>
</protein>